<dbReference type="STRING" id="857967.G0QXP9"/>
<dbReference type="Proteomes" id="UP000008983">
    <property type="component" value="Unassembled WGS sequence"/>
</dbReference>
<gene>
    <name evidence="2" type="ORF">IMG5_144600</name>
</gene>
<dbReference type="CDD" id="cd00038">
    <property type="entry name" value="CAP_ED"/>
    <property type="match status" value="1"/>
</dbReference>
<evidence type="ECO:0000313" key="3">
    <source>
        <dbReference type="Proteomes" id="UP000008983"/>
    </source>
</evidence>
<dbReference type="InterPro" id="IPR018488">
    <property type="entry name" value="cNMP-bd_CS"/>
</dbReference>
<dbReference type="PANTHER" id="PTHR23011:SF28">
    <property type="entry name" value="CYCLIC NUCLEOTIDE-BINDING DOMAIN CONTAINING PROTEIN"/>
    <property type="match status" value="1"/>
</dbReference>
<dbReference type="RefSeq" id="XP_004031222.1">
    <property type="nucleotide sequence ID" value="XM_004031174.1"/>
</dbReference>
<name>G0QXP9_ICHMU</name>
<dbReference type="InterPro" id="IPR018490">
    <property type="entry name" value="cNMP-bd_dom_sf"/>
</dbReference>
<proteinExistence type="predicted"/>
<feature type="domain" description="Cyclic nucleotide-binding" evidence="1">
    <location>
        <begin position="200"/>
        <end position="310"/>
    </location>
</feature>
<dbReference type="InterPro" id="IPR014710">
    <property type="entry name" value="RmlC-like_jellyroll"/>
</dbReference>
<dbReference type="SUPFAM" id="SSF51206">
    <property type="entry name" value="cAMP-binding domain-like"/>
    <property type="match status" value="2"/>
</dbReference>
<evidence type="ECO:0000259" key="1">
    <source>
        <dbReference type="PROSITE" id="PS50042"/>
    </source>
</evidence>
<keyword evidence="3" id="KW-1185">Reference proteome</keyword>
<dbReference type="PROSITE" id="PS00889">
    <property type="entry name" value="CNMP_BINDING_2"/>
    <property type="match status" value="1"/>
</dbReference>
<dbReference type="Gene3D" id="2.60.120.10">
    <property type="entry name" value="Jelly Rolls"/>
    <property type="match status" value="2"/>
</dbReference>
<feature type="domain" description="Cyclic nucleotide-binding" evidence="1">
    <location>
        <begin position="145"/>
        <end position="197"/>
    </location>
</feature>
<dbReference type="InParanoid" id="G0QXP9"/>
<dbReference type="OrthoDB" id="288359at2759"/>
<dbReference type="GeneID" id="14906117"/>
<protein>
    <submittedName>
        <fullName evidence="2">Cyclic nucleotide-binding domain protein</fullName>
    </submittedName>
</protein>
<dbReference type="AlphaFoldDB" id="G0QXP9"/>
<dbReference type="PROSITE" id="PS50042">
    <property type="entry name" value="CNMP_BINDING_3"/>
    <property type="match status" value="2"/>
</dbReference>
<evidence type="ECO:0000313" key="2">
    <source>
        <dbReference type="EMBL" id="EGR29986.1"/>
    </source>
</evidence>
<organism evidence="2 3">
    <name type="scientific">Ichthyophthirius multifiliis</name>
    <name type="common">White spot disease agent</name>
    <name type="synonym">Ich</name>
    <dbReference type="NCBI Taxonomy" id="5932"/>
    <lineage>
        <taxon>Eukaryota</taxon>
        <taxon>Sar</taxon>
        <taxon>Alveolata</taxon>
        <taxon>Ciliophora</taxon>
        <taxon>Intramacronucleata</taxon>
        <taxon>Oligohymenophorea</taxon>
        <taxon>Hymenostomatida</taxon>
        <taxon>Ophryoglenina</taxon>
        <taxon>Ichthyophthirius</taxon>
    </lineage>
</organism>
<reference evidence="2 3" key="1">
    <citation type="submission" date="2011-07" db="EMBL/GenBank/DDBJ databases">
        <authorList>
            <person name="Coyne R."/>
            <person name="Brami D."/>
            <person name="Johnson J."/>
            <person name="Hostetler J."/>
            <person name="Hannick L."/>
            <person name="Clark T."/>
            <person name="Cassidy-Hanley D."/>
            <person name="Inman J."/>
        </authorList>
    </citation>
    <scope>NUCLEOTIDE SEQUENCE [LARGE SCALE GENOMIC DNA]</scope>
    <source>
        <strain evidence="2 3">G5</strain>
    </source>
</reference>
<dbReference type="PANTHER" id="PTHR23011">
    <property type="entry name" value="CYCLIC NUCLEOTIDE-BINDING DOMAIN CONTAINING PROTEIN"/>
    <property type="match status" value="1"/>
</dbReference>
<dbReference type="EMBL" id="GL984086">
    <property type="protein sequence ID" value="EGR29986.1"/>
    <property type="molecule type" value="Genomic_DNA"/>
</dbReference>
<dbReference type="InterPro" id="IPR000595">
    <property type="entry name" value="cNMP-bd_dom"/>
</dbReference>
<sequence length="338" mass="40326">MIDVMKKKQKLKKKNSLSKTQFPILGSFKIIKKFLKINQFQISSLEKFIINCNNFVQQYFIKEITEKHIIQQQKVNFLQKIIIDFIKNQGEVWCLIEQQEQNNIDNKTIKQSLNNYNQDQSEDQFVNNFFQNQKIAQIYKQWQAFGEIALYTEAKRTATMICKSDTHLIVISKNGFNKIIGELCRQKILEKINFIKQYWFFSQIPNNKIMSILMYFKIENIQKEKYLYKEGEQIKDIYLLKEGEVELTKKLENQNNIIQNKIYDEQLIEQKLAKAYQKLQNTLRISVLSQNSYFGLEELINKKQFRDSSAQCISTQAIIYRLPLQILQVIFFPFKLLN</sequence>
<accession>G0QXP9</accession>